<evidence type="ECO:0000313" key="6">
    <source>
        <dbReference type="Proteomes" id="UP000295493"/>
    </source>
</evidence>
<dbReference type="Gene3D" id="3.40.630.30">
    <property type="match status" value="1"/>
</dbReference>
<gene>
    <name evidence="5" type="ORF">EV664_10845</name>
</gene>
<dbReference type="EMBL" id="SNWD01000008">
    <property type="protein sequence ID" value="TDN81104.1"/>
    <property type="molecule type" value="Genomic_DNA"/>
</dbReference>
<keyword evidence="1 5" id="KW-0808">Transferase</keyword>
<keyword evidence="2" id="KW-0012">Acyltransferase</keyword>
<dbReference type="RefSeq" id="WP_162848839.1">
    <property type="nucleotide sequence ID" value="NZ_BMLU01000008.1"/>
</dbReference>
<dbReference type="PROSITE" id="PS51186">
    <property type="entry name" value="GNAT"/>
    <property type="match status" value="1"/>
</dbReference>
<proteinExistence type="inferred from homology"/>
<dbReference type="Pfam" id="PF13302">
    <property type="entry name" value="Acetyltransf_3"/>
    <property type="match status" value="1"/>
</dbReference>
<dbReference type="InterPro" id="IPR051531">
    <property type="entry name" value="N-acetyltransferase"/>
</dbReference>
<dbReference type="PANTHER" id="PTHR43792">
    <property type="entry name" value="GNAT FAMILY, PUTATIVE (AFU_ORTHOLOGUE AFUA_3G00765)-RELATED-RELATED"/>
    <property type="match status" value="1"/>
</dbReference>
<comment type="caution">
    <text evidence="5">The sequence shown here is derived from an EMBL/GenBank/DDBJ whole genome shotgun (WGS) entry which is preliminary data.</text>
</comment>
<evidence type="ECO:0000256" key="2">
    <source>
        <dbReference type="ARBA" id="ARBA00023315"/>
    </source>
</evidence>
<keyword evidence="6" id="KW-1185">Reference proteome</keyword>
<dbReference type="InterPro" id="IPR000182">
    <property type="entry name" value="GNAT_dom"/>
</dbReference>
<accession>A0A4R6FKK0</accession>
<dbReference type="InterPro" id="IPR016181">
    <property type="entry name" value="Acyl_CoA_acyltransferase"/>
</dbReference>
<feature type="domain" description="N-acetyltransferase" evidence="4">
    <location>
        <begin position="19"/>
        <end position="170"/>
    </location>
</feature>
<dbReference type="Proteomes" id="UP000295493">
    <property type="component" value="Unassembled WGS sequence"/>
</dbReference>
<sequence length="184" mass="20216">MFVRTKRLTLRPGWIEDAPELARAIGQWDVVKNLSRAPWPYTLGHAEQFLSSERVPSEGLMIVAPQDEGARIVGCVGLRPIAGSGWELVYWIVPDCHGRGYATEAAGGLIEFAREVLRLPQIEAGFHVENPASGRVLQKLGFEPTGERRISPCLARGEPVETIRLRKVLKDEAAPGPCSIRIAA</sequence>
<evidence type="ECO:0000259" key="4">
    <source>
        <dbReference type="PROSITE" id="PS51186"/>
    </source>
</evidence>
<reference evidence="5 6" key="1">
    <citation type="submission" date="2019-03" db="EMBL/GenBank/DDBJ databases">
        <title>Genomic Encyclopedia of Type Strains, Phase IV (KMG-IV): sequencing the most valuable type-strain genomes for metagenomic binning, comparative biology and taxonomic classification.</title>
        <authorList>
            <person name="Goeker M."/>
        </authorList>
    </citation>
    <scope>NUCLEOTIDE SEQUENCE [LARGE SCALE GENOMIC DNA]</scope>
    <source>
        <strain evidence="5 6">DSM 25059</strain>
    </source>
</reference>
<dbReference type="PANTHER" id="PTHR43792:SF8">
    <property type="entry name" value="[RIBOSOMAL PROTEIN US5]-ALANINE N-ACETYLTRANSFERASE"/>
    <property type="match status" value="1"/>
</dbReference>
<evidence type="ECO:0000256" key="3">
    <source>
        <dbReference type="ARBA" id="ARBA00038502"/>
    </source>
</evidence>
<protein>
    <submittedName>
        <fullName evidence="5">RimJ/RimL family protein N-acetyltransferase</fullName>
    </submittedName>
</protein>
<organism evidence="5 6">
    <name type="scientific">Stakelama pacifica</name>
    <dbReference type="NCBI Taxonomy" id="517720"/>
    <lineage>
        <taxon>Bacteria</taxon>
        <taxon>Pseudomonadati</taxon>
        <taxon>Pseudomonadota</taxon>
        <taxon>Alphaproteobacteria</taxon>
        <taxon>Sphingomonadales</taxon>
        <taxon>Sphingomonadaceae</taxon>
        <taxon>Stakelama</taxon>
    </lineage>
</organism>
<dbReference type="GO" id="GO:0016747">
    <property type="term" value="F:acyltransferase activity, transferring groups other than amino-acyl groups"/>
    <property type="evidence" value="ECO:0007669"/>
    <property type="project" value="InterPro"/>
</dbReference>
<evidence type="ECO:0000256" key="1">
    <source>
        <dbReference type="ARBA" id="ARBA00022679"/>
    </source>
</evidence>
<comment type="similarity">
    <text evidence="3">Belongs to the acetyltransferase family. RimJ subfamily.</text>
</comment>
<dbReference type="AlphaFoldDB" id="A0A4R6FKK0"/>
<name>A0A4R6FKK0_9SPHN</name>
<dbReference type="SUPFAM" id="SSF55729">
    <property type="entry name" value="Acyl-CoA N-acyltransferases (Nat)"/>
    <property type="match status" value="1"/>
</dbReference>
<evidence type="ECO:0000313" key="5">
    <source>
        <dbReference type="EMBL" id="TDN81104.1"/>
    </source>
</evidence>